<dbReference type="PANTHER" id="PTHR10424:SF82">
    <property type="entry name" value="ENVELOPE GLYCOPROTEIN-RELATED"/>
    <property type="match status" value="1"/>
</dbReference>
<keyword evidence="1" id="KW-1133">Transmembrane helix</keyword>
<evidence type="ECO:0000313" key="3">
    <source>
        <dbReference type="Proteomes" id="UP000557230"/>
    </source>
</evidence>
<dbReference type="PANTHER" id="PTHR10424">
    <property type="entry name" value="VIRAL ENVELOPE PROTEIN"/>
    <property type="match status" value="1"/>
</dbReference>
<feature type="non-terminal residue" evidence="2">
    <location>
        <position position="1"/>
    </location>
</feature>
<evidence type="ECO:0000256" key="1">
    <source>
        <dbReference type="SAM" id="Phobius"/>
    </source>
</evidence>
<feature type="transmembrane region" description="Helical" evidence="1">
    <location>
        <begin position="31"/>
        <end position="50"/>
    </location>
</feature>
<organism evidence="2 3">
    <name type="scientific">Indicator maculatus</name>
    <name type="common">spotted honeyguide</name>
    <dbReference type="NCBI Taxonomy" id="545262"/>
    <lineage>
        <taxon>Eukaryota</taxon>
        <taxon>Metazoa</taxon>
        <taxon>Chordata</taxon>
        <taxon>Craniata</taxon>
        <taxon>Vertebrata</taxon>
        <taxon>Euteleostomi</taxon>
        <taxon>Archelosauria</taxon>
        <taxon>Archosauria</taxon>
        <taxon>Dinosauria</taxon>
        <taxon>Saurischia</taxon>
        <taxon>Theropoda</taxon>
        <taxon>Coelurosauria</taxon>
        <taxon>Aves</taxon>
        <taxon>Neognathae</taxon>
        <taxon>Neoaves</taxon>
        <taxon>Telluraves</taxon>
        <taxon>Coraciimorphae</taxon>
        <taxon>Piciformes</taxon>
        <taxon>Indicatoridae</taxon>
        <taxon>Indicator</taxon>
    </lineage>
</organism>
<reference evidence="2 3" key="1">
    <citation type="submission" date="2019-09" db="EMBL/GenBank/DDBJ databases">
        <title>Bird 10,000 Genomes (B10K) Project - Family phase.</title>
        <authorList>
            <person name="Zhang G."/>
        </authorList>
    </citation>
    <scope>NUCLEOTIDE SEQUENCE [LARGE SCALE GENOMIC DNA]</scope>
    <source>
        <strain evidence="2">B10K-DU-001-78</strain>
        <tissue evidence="2">Muscle</tissue>
    </source>
</reference>
<protein>
    <submittedName>
        <fullName evidence="2">ENV1 protein</fullName>
    </submittedName>
</protein>
<name>A0A7L1GB66_9PICI</name>
<keyword evidence="1" id="KW-0812">Transmembrane</keyword>
<sequence>FTKAHEGLTKRRKERENSQAWYETWFNQSPWLTTLLPTIMRPVILLLLALTFRPHIINKLVAFVNERIEKVHVMMIRKLQPISITDPSLEAKSETLSHLESK</sequence>
<dbReference type="InterPro" id="IPR018154">
    <property type="entry name" value="TLV/ENV_coat_polyprotein"/>
</dbReference>
<dbReference type="OrthoDB" id="9633697at2759"/>
<dbReference type="EMBL" id="VXBD01004897">
    <property type="protein sequence ID" value="NXN10471.1"/>
    <property type="molecule type" value="Genomic_DNA"/>
</dbReference>
<keyword evidence="3" id="KW-1185">Reference proteome</keyword>
<evidence type="ECO:0000313" key="2">
    <source>
        <dbReference type="EMBL" id="NXN10471.1"/>
    </source>
</evidence>
<keyword evidence="1" id="KW-0472">Membrane</keyword>
<dbReference type="Pfam" id="PF00429">
    <property type="entry name" value="TLV_coat"/>
    <property type="match status" value="1"/>
</dbReference>
<comment type="caution">
    <text evidence="2">The sequence shown here is derived from an EMBL/GenBank/DDBJ whole genome shotgun (WGS) entry which is preliminary data.</text>
</comment>
<dbReference type="Proteomes" id="UP000557230">
    <property type="component" value="Unassembled WGS sequence"/>
</dbReference>
<dbReference type="AlphaFoldDB" id="A0A7L1GB66"/>
<proteinExistence type="predicted"/>
<accession>A0A7L1GB66</accession>
<gene>
    <name evidence="2" type="primary">Env1_2</name>
    <name evidence="2" type="ORF">INDMAC_R15021</name>
</gene>
<feature type="non-terminal residue" evidence="2">
    <location>
        <position position="102"/>
    </location>
</feature>